<reference evidence="1" key="1">
    <citation type="journal article" date="2012" name="J. Bacteriol.">
        <title>Genome Sequence of Streptomyces auratus Strain AGR0001, a Phoslactomycin-Producing Actinomycete.</title>
        <authorList>
            <person name="Han X."/>
            <person name="Li M."/>
            <person name="Ding Z."/>
            <person name="Zhao J."/>
            <person name="Ji K."/>
            <person name="Wen M."/>
            <person name="Lu T."/>
        </authorList>
    </citation>
    <scope>NUCLEOTIDE SEQUENCE [LARGE SCALE GENOMIC DNA]</scope>
    <source>
        <strain evidence="1">AGR0001</strain>
    </source>
</reference>
<comment type="caution">
    <text evidence="1">The sequence shown here is derived from an EMBL/GenBank/DDBJ whole genome shotgun (WGS) entry which is preliminary data.</text>
</comment>
<evidence type="ECO:0000313" key="1">
    <source>
        <dbReference type="EMBL" id="EJJ03632.1"/>
    </source>
</evidence>
<name>J1RYK4_9ACTN</name>
<protein>
    <submittedName>
        <fullName evidence="1">Uncharacterized protein</fullName>
    </submittedName>
</protein>
<dbReference type="AlphaFoldDB" id="J1RYK4"/>
<organism evidence="1">
    <name type="scientific">Streptomyces auratus AGR0001</name>
    <dbReference type="NCBI Taxonomy" id="1160718"/>
    <lineage>
        <taxon>Bacteria</taxon>
        <taxon>Bacillati</taxon>
        <taxon>Actinomycetota</taxon>
        <taxon>Actinomycetes</taxon>
        <taxon>Kitasatosporales</taxon>
        <taxon>Streptomycetaceae</taxon>
        <taxon>Streptomyces</taxon>
    </lineage>
</organism>
<proteinExistence type="predicted"/>
<dbReference type="EMBL" id="AJGV01000175">
    <property type="protein sequence ID" value="EJJ03632.1"/>
    <property type="molecule type" value="Genomic_DNA"/>
</dbReference>
<gene>
    <name evidence="1" type="ORF">SU9_27934</name>
</gene>
<sequence length="104" mass="10983">MAAVGVRHPDQDDARAEGVVLVAVLEGQPDLTRVRRLGEHPLALPPVPRPAAPTTVAPLVPTAVRNCPHCDQPVTIVALLATQEAASPSITNRVTDIAPLRRLP</sequence>
<dbReference type="HOGENOM" id="CLU_2248495_0_0_11"/>
<accession>J1RYK4</accession>